<name>Q2SHF0_HAHCH</name>
<dbReference type="AlphaFoldDB" id="Q2SHF0"/>
<gene>
    <name evidence="1" type="ordered locus">HCH_03161</name>
</gene>
<dbReference type="RefSeq" id="WP_011396993.1">
    <property type="nucleotide sequence ID" value="NC_007645.1"/>
</dbReference>
<protein>
    <submittedName>
        <fullName evidence="1">Uncharacterized protein</fullName>
    </submittedName>
</protein>
<proteinExistence type="predicted"/>
<dbReference type="Proteomes" id="UP000000238">
    <property type="component" value="Chromosome"/>
</dbReference>
<evidence type="ECO:0000313" key="1">
    <source>
        <dbReference type="EMBL" id="ABC29924.1"/>
    </source>
</evidence>
<dbReference type="EMBL" id="CP000155">
    <property type="protein sequence ID" value="ABC29924.1"/>
    <property type="molecule type" value="Genomic_DNA"/>
</dbReference>
<organism evidence="1 2">
    <name type="scientific">Hahella chejuensis (strain KCTC 2396)</name>
    <dbReference type="NCBI Taxonomy" id="349521"/>
    <lineage>
        <taxon>Bacteria</taxon>
        <taxon>Pseudomonadati</taxon>
        <taxon>Pseudomonadota</taxon>
        <taxon>Gammaproteobacteria</taxon>
        <taxon>Oceanospirillales</taxon>
        <taxon>Hahellaceae</taxon>
        <taxon>Hahella</taxon>
    </lineage>
</organism>
<sequence>MPDARERISEATKSSKSWFGQLVYGTNKFLAENKVPLSDQSANFVIENARKANDGVIFSSTAHRREAWHWLREWRKPQDMQLNNAISSLDPNWYLRGVVLNTAASFWNCIDPASEGLEFAQTGFDPGVDAYNLFKRSAG</sequence>
<keyword evidence="2" id="KW-1185">Reference proteome</keyword>
<dbReference type="KEGG" id="hch:HCH_03161"/>
<evidence type="ECO:0000313" key="2">
    <source>
        <dbReference type="Proteomes" id="UP000000238"/>
    </source>
</evidence>
<accession>Q2SHF0</accession>
<dbReference type="OrthoDB" id="9865105at2"/>
<dbReference type="HOGENOM" id="CLU_1842309_0_0_6"/>
<reference evidence="1 2" key="1">
    <citation type="journal article" date="2005" name="Nucleic Acids Res.">
        <title>Genomic blueprint of Hahella chejuensis, a marine microbe producing an algicidal agent.</title>
        <authorList>
            <person name="Jeong H."/>
            <person name="Yim J.H."/>
            <person name="Lee C."/>
            <person name="Choi S.-H."/>
            <person name="Park Y.K."/>
            <person name="Yoon S.H."/>
            <person name="Hur C.-G."/>
            <person name="Kang H.-Y."/>
            <person name="Kim D."/>
            <person name="Lee H.H."/>
            <person name="Park K.H."/>
            <person name="Park S.-H."/>
            <person name="Park H.-S."/>
            <person name="Lee H.K."/>
            <person name="Oh T.K."/>
            <person name="Kim J.F."/>
        </authorList>
    </citation>
    <scope>NUCLEOTIDE SEQUENCE [LARGE SCALE GENOMIC DNA]</scope>
    <source>
        <strain evidence="1 2">KCTC 2396</strain>
    </source>
</reference>